<evidence type="ECO:0000256" key="3">
    <source>
        <dbReference type="ARBA" id="ARBA00023295"/>
    </source>
</evidence>
<gene>
    <name evidence="7" type="ORF">ACFQ1S_17445</name>
</gene>
<feature type="domain" description="Beta-galactosidase galactose-binding" evidence="6">
    <location>
        <begin position="407"/>
        <end position="461"/>
    </location>
</feature>
<dbReference type="PROSITE" id="PS01182">
    <property type="entry name" value="GLYCOSYL_HYDROL_F35"/>
    <property type="match status" value="1"/>
</dbReference>
<evidence type="ECO:0000259" key="4">
    <source>
        <dbReference type="Pfam" id="PF01301"/>
    </source>
</evidence>
<dbReference type="SUPFAM" id="SSF51445">
    <property type="entry name" value="(Trans)glycosidases"/>
    <property type="match status" value="1"/>
</dbReference>
<dbReference type="PRINTS" id="PR00742">
    <property type="entry name" value="GLHYDRLASE35"/>
</dbReference>
<dbReference type="Pfam" id="PF21467">
    <property type="entry name" value="BetaGal_gal-bd"/>
    <property type="match status" value="1"/>
</dbReference>
<feature type="domain" description="Glycoside hydrolase 35 catalytic" evidence="4">
    <location>
        <begin position="1"/>
        <end position="236"/>
    </location>
</feature>
<organism evidence="7 8">
    <name type="scientific">Kibdelosporangium lantanae</name>
    <dbReference type="NCBI Taxonomy" id="1497396"/>
    <lineage>
        <taxon>Bacteria</taxon>
        <taxon>Bacillati</taxon>
        <taxon>Actinomycetota</taxon>
        <taxon>Actinomycetes</taxon>
        <taxon>Pseudonocardiales</taxon>
        <taxon>Pseudonocardiaceae</taxon>
        <taxon>Kibdelosporangium</taxon>
    </lineage>
</organism>
<comment type="similarity">
    <text evidence="1">Belongs to the glycosyl hydrolase 35 family.</text>
</comment>
<keyword evidence="3 7" id="KW-0326">Glycosidase</keyword>
<evidence type="ECO:0000256" key="1">
    <source>
        <dbReference type="ARBA" id="ARBA00009809"/>
    </source>
</evidence>
<keyword evidence="2 7" id="KW-0378">Hydrolase</keyword>
<dbReference type="Proteomes" id="UP001597045">
    <property type="component" value="Unassembled WGS sequence"/>
</dbReference>
<proteinExistence type="inferred from homology"/>
<sequence length="489" mass="53993">YAIVRPGPYICAEWDNGGLPAWLFRDPEVGVRQYEPKYLAAVRSYLDKVLGVVAPHQVDRGGPVLLVQVENEYGAFGDDKRYLAELAKYTRDAGITVPLTTVDQPGMIEAGSLEGLHRTASFGSRSTERLATLRAHQPTGPLMCAEFWNGWFDHWGAHHHTTSVEESAADLDALLAAGASVNLYMFHGGTNFGLTNGANDKGVYQPLVTSYDYDAPLDEAGDPTPKYHAFREVIARYHKVPDSVPPPPRPAPTLTVPLRDPVRLLDAPHRWGTWRTHDHLPTLDSLTPIPRLALFRTRVDRPGVLVFDEVRDRATVFFDGHQVGTLLREHHDRAIPLPRPNGELLVLVEDLGRVDYGPRIGEPKGLIGASLSGVELSTWDVMPIDLDLVPNLLPAQDASTVGPVALRAEFDLDSPADLFLDTAGWGKGMAWVNGFALGRYWRRGPQRTLYVPRPVVQAGRNSLVVLELDVMLDPEARFVPRPLLGHTEA</sequence>
<dbReference type="InterPro" id="IPR017853">
    <property type="entry name" value="GH"/>
</dbReference>
<dbReference type="InterPro" id="IPR019801">
    <property type="entry name" value="Glyco_hydro_35_CS"/>
</dbReference>
<name>A0ABW3M912_9PSEU</name>
<dbReference type="InterPro" id="IPR008979">
    <property type="entry name" value="Galactose-bd-like_sf"/>
</dbReference>
<evidence type="ECO:0000313" key="8">
    <source>
        <dbReference type="Proteomes" id="UP001597045"/>
    </source>
</evidence>
<protein>
    <submittedName>
        <fullName evidence="7">Beta-galactosidase</fullName>
        <ecNumber evidence="7">3.2.1.23</ecNumber>
    </submittedName>
</protein>
<dbReference type="PANTHER" id="PTHR23421">
    <property type="entry name" value="BETA-GALACTOSIDASE RELATED"/>
    <property type="match status" value="1"/>
</dbReference>
<dbReference type="Pfam" id="PF21317">
    <property type="entry name" value="BetaGal_ABD_1"/>
    <property type="match status" value="1"/>
</dbReference>
<evidence type="ECO:0000256" key="2">
    <source>
        <dbReference type="ARBA" id="ARBA00022801"/>
    </source>
</evidence>
<evidence type="ECO:0000313" key="7">
    <source>
        <dbReference type="EMBL" id="MFD1047205.1"/>
    </source>
</evidence>
<dbReference type="InterPro" id="IPR048912">
    <property type="entry name" value="BetaGal1-like_ABD1"/>
</dbReference>
<dbReference type="Gene3D" id="2.60.120.260">
    <property type="entry name" value="Galactose-binding domain-like"/>
    <property type="match status" value="2"/>
</dbReference>
<dbReference type="InterPro" id="IPR001944">
    <property type="entry name" value="Glycoside_Hdrlase_35"/>
</dbReference>
<keyword evidence="8" id="KW-1185">Reference proteome</keyword>
<dbReference type="EMBL" id="JBHTIS010000973">
    <property type="protein sequence ID" value="MFD1047205.1"/>
    <property type="molecule type" value="Genomic_DNA"/>
</dbReference>
<dbReference type="GO" id="GO:0004565">
    <property type="term" value="F:beta-galactosidase activity"/>
    <property type="evidence" value="ECO:0007669"/>
    <property type="project" value="UniProtKB-EC"/>
</dbReference>
<accession>A0ABW3M912</accession>
<dbReference type="SUPFAM" id="SSF49785">
    <property type="entry name" value="Galactose-binding domain-like"/>
    <property type="match status" value="1"/>
</dbReference>
<dbReference type="Pfam" id="PF01301">
    <property type="entry name" value="Glyco_hydro_35"/>
    <property type="match status" value="1"/>
</dbReference>
<feature type="non-terminal residue" evidence="7">
    <location>
        <position position="1"/>
    </location>
</feature>
<reference evidence="8" key="1">
    <citation type="journal article" date="2019" name="Int. J. Syst. Evol. Microbiol.">
        <title>The Global Catalogue of Microorganisms (GCM) 10K type strain sequencing project: providing services to taxonomists for standard genome sequencing and annotation.</title>
        <authorList>
            <consortium name="The Broad Institute Genomics Platform"/>
            <consortium name="The Broad Institute Genome Sequencing Center for Infectious Disease"/>
            <person name="Wu L."/>
            <person name="Ma J."/>
        </authorList>
    </citation>
    <scope>NUCLEOTIDE SEQUENCE [LARGE SCALE GENOMIC DNA]</scope>
    <source>
        <strain evidence="8">JCM 31486</strain>
    </source>
</reference>
<dbReference type="InterPro" id="IPR031330">
    <property type="entry name" value="Gly_Hdrlase_35_cat"/>
</dbReference>
<dbReference type="Gene3D" id="3.20.20.80">
    <property type="entry name" value="Glycosidases"/>
    <property type="match status" value="1"/>
</dbReference>
<evidence type="ECO:0000259" key="5">
    <source>
        <dbReference type="Pfam" id="PF21317"/>
    </source>
</evidence>
<dbReference type="EC" id="3.2.1.23" evidence="7"/>
<evidence type="ECO:0000259" key="6">
    <source>
        <dbReference type="Pfam" id="PF21467"/>
    </source>
</evidence>
<dbReference type="InterPro" id="IPR048913">
    <property type="entry name" value="BetaGal_gal-bd"/>
</dbReference>
<comment type="caution">
    <text evidence="7">The sequence shown here is derived from an EMBL/GenBank/DDBJ whole genome shotgun (WGS) entry which is preliminary data.</text>
</comment>
<feature type="domain" description="Beta-galactosidase 1-like first all-beta" evidence="5">
    <location>
        <begin position="303"/>
        <end position="384"/>
    </location>
</feature>